<proteinExistence type="predicted"/>
<dbReference type="AlphaFoldDB" id="A0A9D4K522"/>
<accession>A0A9D4K522</accession>
<keyword evidence="2" id="KW-1185">Reference proteome</keyword>
<reference evidence="1" key="2">
    <citation type="submission" date="2020-11" db="EMBL/GenBank/DDBJ databases">
        <authorList>
            <person name="McCartney M.A."/>
            <person name="Auch B."/>
            <person name="Kono T."/>
            <person name="Mallez S."/>
            <person name="Becker A."/>
            <person name="Gohl D.M."/>
            <person name="Silverstein K.A.T."/>
            <person name="Koren S."/>
            <person name="Bechman K.B."/>
            <person name="Herman A."/>
            <person name="Abrahante J.E."/>
            <person name="Garbe J."/>
        </authorList>
    </citation>
    <scope>NUCLEOTIDE SEQUENCE</scope>
    <source>
        <strain evidence="1">Duluth1</strain>
        <tissue evidence="1">Whole animal</tissue>
    </source>
</reference>
<organism evidence="1 2">
    <name type="scientific">Dreissena polymorpha</name>
    <name type="common">Zebra mussel</name>
    <name type="synonym">Mytilus polymorpha</name>
    <dbReference type="NCBI Taxonomy" id="45954"/>
    <lineage>
        <taxon>Eukaryota</taxon>
        <taxon>Metazoa</taxon>
        <taxon>Spiralia</taxon>
        <taxon>Lophotrochozoa</taxon>
        <taxon>Mollusca</taxon>
        <taxon>Bivalvia</taxon>
        <taxon>Autobranchia</taxon>
        <taxon>Heteroconchia</taxon>
        <taxon>Euheterodonta</taxon>
        <taxon>Imparidentia</taxon>
        <taxon>Neoheterodontei</taxon>
        <taxon>Myida</taxon>
        <taxon>Dreissenoidea</taxon>
        <taxon>Dreissenidae</taxon>
        <taxon>Dreissena</taxon>
    </lineage>
</organism>
<protein>
    <submittedName>
        <fullName evidence="1">Uncharacterized protein</fullName>
    </submittedName>
</protein>
<gene>
    <name evidence="1" type="ORF">DPMN_106485</name>
</gene>
<evidence type="ECO:0000313" key="1">
    <source>
        <dbReference type="EMBL" id="KAH3833183.1"/>
    </source>
</evidence>
<dbReference type="EMBL" id="JAIWYP010000004">
    <property type="protein sequence ID" value="KAH3833183.1"/>
    <property type="molecule type" value="Genomic_DNA"/>
</dbReference>
<comment type="caution">
    <text evidence="1">The sequence shown here is derived from an EMBL/GenBank/DDBJ whole genome shotgun (WGS) entry which is preliminary data.</text>
</comment>
<dbReference type="Proteomes" id="UP000828390">
    <property type="component" value="Unassembled WGS sequence"/>
</dbReference>
<sequence>MLITPEKEEAMLVYTGWQKEKKNVNNVHMGYCKVKSSIPTRIKPSRRRFLVI</sequence>
<name>A0A9D4K522_DREPO</name>
<evidence type="ECO:0000313" key="2">
    <source>
        <dbReference type="Proteomes" id="UP000828390"/>
    </source>
</evidence>
<reference evidence="1" key="1">
    <citation type="journal article" date="2019" name="bioRxiv">
        <title>The Genome of the Zebra Mussel, Dreissena polymorpha: A Resource for Invasive Species Research.</title>
        <authorList>
            <person name="McCartney M.A."/>
            <person name="Auch B."/>
            <person name="Kono T."/>
            <person name="Mallez S."/>
            <person name="Zhang Y."/>
            <person name="Obille A."/>
            <person name="Becker A."/>
            <person name="Abrahante J.E."/>
            <person name="Garbe J."/>
            <person name="Badalamenti J.P."/>
            <person name="Herman A."/>
            <person name="Mangelson H."/>
            <person name="Liachko I."/>
            <person name="Sullivan S."/>
            <person name="Sone E.D."/>
            <person name="Koren S."/>
            <person name="Silverstein K.A.T."/>
            <person name="Beckman K.B."/>
            <person name="Gohl D.M."/>
        </authorList>
    </citation>
    <scope>NUCLEOTIDE SEQUENCE</scope>
    <source>
        <strain evidence="1">Duluth1</strain>
        <tissue evidence="1">Whole animal</tissue>
    </source>
</reference>